<feature type="region of interest" description="Disordered" evidence="1">
    <location>
        <begin position="281"/>
        <end position="309"/>
    </location>
</feature>
<feature type="region of interest" description="Disordered" evidence="1">
    <location>
        <begin position="1"/>
        <end position="31"/>
    </location>
</feature>
<feature type="region of interest" description="Disordered" evidence="1">
    <location>
        <begin position="172"/>
        <end position="204"/>
    </location>
</feature>
<protein>
    <submittedName>
        <fullName evidence="2">Uncharacterized protein</fullName>
    </submittedName>
</protein>
<dbReference type="AlphaFoldDB" id="A0AAD7R0M1"/>
<feature type="compositionally biased region" description="Polar residues" evidence="1">
    <location>
        <begin position="298"/>
        <end position="309"/>
    </location>
</feature>
<evidence type="ECO:0000256" key="1">
    <source>
        <dbReference type="SAM" id="MobiDB-lite"/>
    </source>
</evidence>
<organism evidence="2 3">
    <name type="scientific">Aldrovandia affinis</name>
    <dbReference type="NCBI Taxonomy" id="143900"/>
    <lineage>
        <taxon>Eukaryota</taxon>
        <taxon>Metazoa</taxon>
        <taxon>Chordata</taxon>
        <taxon>Craniata</taxon>
        <taxon>Vertebrata</taxon>
        <taxon>Euteleostomi</taxon>
        <taxon>Actinopterygii</taxon>
        <taxon>Neopterygii</taxon>
        <taxon>Teleostei</taxon>
        <taxon>Notacanthiformes</taxon>
        <taxon>Halosauridae</taxon>
        <taxon>Aldrovandia</taxon>
    </lineage>
</organism>
<evidence type="ECO:0000313" key="3">
    <source>
        <dbReference type="Proteomes" id="UP001221898"/>
    </source>
</evidence>
<feature type="region of interest" description="Disordered" evidence="1">
    <location>
        <begin position="102"/>
        <end position="124"/>
    </location>
</feature>
<gene>
    <name evidence="2" type="ORF">AAFF_G00150120</name>
</gene>
<evidence type="ECO:0000313" key="2">
    <source>
        <dbReference type="EMBL" id="KAJ8351105.1"/>
    </source>
</evidence>
<proteinExistence type="predicted"/>
<sequence>MPSPNPTSLTGSWSSVDGDHDAPFGGSVEFGEDHAGHIDSLGELGGLRHSVLAVIASMTSSVSVTVPTPFSATRRTFRSSSMRLVLVCSRPAVSAMTSSALRAQRSTAPNTTELGSAPSAPHDVDIAALRPHGELLGRRGANAAGRQHHGSPVGGLTAASFPIVVVLPTPLTPTKSQTAGPSSPPAAVTSIDSERSNPLSRSTSAFDEVGQLAVSSRPASATFSPLRRMVATRSPDVGGSAPPQTIEGRAGKVDRRGVDGRCGGDRFGAGIVDDEIVTAVTENEGRDADEDNCGDTMITANNMRSGSYR</sequence>
<dbReference type="Proteomes" id="UP001221898">
    <property type="component" value="Unassembled WGS sequence"/>
</dbReference>
<keyword evidence="3" id="KW-1185">Reference proteome</keyword>
<comment type="caution">
    <text evidence="2">The sequence shown here is derived from an EMBL/GenBank/DDBJ whole genome shotgun (WGS) entry which is preliminary data.</text>
</comment>
<name>A0AAD7R0M1_9TELE</name>
<accession>A0AAD7R0M1</accession>
<feature type="compositionally biased region" description="Polar residues" evidence="1">
    <location>
        <begin position="1"/>
        <end position="15"/>
    </location>
</feature>
<reference evidence="2" key="1">
    <citation type="journal article" date="2023" name="Science">
        <title>Genome structures resolve the early diversification of teleost fishes.</title>
        <authorList>
            <person name="Parey E."/>
            <person name="Louis A."/>
            <person name="Montfort J."/>
            <person name="Bouchez O."/>
            <person name="Roques C."/>
            <person name="Iampietro C."/>
            <person name="Lluch J."/>
            <person name="Castinel A."/>
            <person name="Donnadieu C."/>
            <person name="Desvignes T."/>
            <person name="Floi Bucao C."/>
            <person name="Jouanno E."/>
            <person name="Wen M."/>
            <person name="Mejri S."/>
            <person name="Dirks R."/>
            <person name="Jansen H."/>
            <person name="Henkel C."/>
            <person name="Chen W.J."/>
            <person name="Zahm M."/>
            <person name="Cabau C."/>
            <person name="Klopp C."/>
            <person name="Thompson A.W."/>
            <person name="Robinson-Rechavi M."/>
            <person name="Braasch I."/>
            <person name="Lecointre G."/>
            <person name="Bobe J."/>
            <person name="Postlethwait J.H."/>
            <person name="Berthelot C."/>
            <person name="Roest Crollius H."/>
            <person name="Guiguen Y."/>
        </authorList>
    </citation>
    <scope>NUCLEOTIDE SEQUENCE</scope>
    <source>
        <strain evidence="2">NC1722</strain>
    </source>
</reference>
<dbReference type="EMBL" id="JAINUG010002056">
    <property type="protein sequence ID" value="KAJ8351105.1"/>
    <property type="molecule type" value="Genomic_DNA"/>
</dbReference>
<feature type="compositionally biased region" description="Polar residues" evidence="1">
    <location>
        <begin position="102"/>
        <end position="114"/>
    </location>
</feature>